<evidence type="ECO:0000313" key="7">
    <source>
        <dbReference type="EMBL" id="PRQ06080.1"/>
    </source>
</evidence>
<dbReference type="GO" id="GO:0003677">
    <property type="term" value="F:DNA binding"/>
    <property type="evidence" value="ECO:0007669"/>
    <property type="project" value="UniProtKB-KW"/>
</dbReference>
<dbReference type="SUPFAM" id="SSF88659">
    <property type="entry name" value="Sigma3 and sigma4 domains of RNA polymerase sigma factors"/>
    <property type="match status" value="2"/>
</dbReference>
<dbReference type="InterPro" id="IPR014284">
    <property type="entry name" value="RNA_pol_sigma-70_dom"/>
</dbReference>
<dbReference type="Pfam" id="PF04539">
    <property type="entry name" value="Sigma70_r3"/>
    <property type="match status" value="1"/>
</dbReference>
<dbReference type="InterPro" id="IPR036388">
    <property type="entry name" value="WH-like_DNA-bd_sf"/>
</dbReference>
<dbReference type="Pfam" id="PF04542">
    <property type="entry name" value="Sigma70_r2"/>
    <property type="match status" value="1"/>
</dbReference>
<evidence type="ECO:0000256" key="3">
    <source>
        <dbReference type="ARBA" id="ARBA00023125"/>
    </source>
</evidence>
<dbReference type="Pfam" id="PF04545">
    <property type="entry name" value="Sigma70_r4"/>
    <property type="match status" value="1"/>
</dbReference>
<dbReference type="Gene3D" id="1.10.10.10">
    <property type="entry name" value="Winged helix-like DNA-binding domain superfamily/Winged helix DNA-binding domain"/>
    <property type="match status" value="2"/>
</dbReference>
<dbReference type="InterPro" id="IPR013324">
    <property type="entry name" value="RNA_pol_sigma_r3/r4-like"/>
</dbReference>
<keyword evidence="4" id="KW-0804">Transcription</keyword>
<sequence>MPTKFDQSLEVEHSQRPASRKSGTKPGDREDAALQSYMRAVGNTRPFSPTREHEAAVALRQARVDRWAALLGYPPLVPAICALIVSRMELSAAQQRGLEQLEVDAEQFRRRRCSASEGQFTQTGRELALGLPDIDVDGEVAELLVADVERIASHSRETLSITVARMPGDSRPFRVYLAGCRRTHRQVRKLTNEFVQANLRLVVSLAGRLARGRLPIQDAIQEGNIGLLKAVERYDHRRGFRFSTYASWWIRHAVSRASYNKGQQVRVPVHVHEVRQKLSRVTRSYLALHGREPSVEQLADETGLPLAKIEKVMRVAARPVVSLDAPSSLADGRAAVDVLEDPNAQQPGDLLVDRELEAGIEDALAKLGPMDAEILRLRYGLRETQPETLREIGERYALSRERIRQLQAQAVEQVRQELGRMQLL</sequence>
<dbReference type="PROSITE" id="PS00716">
    <property type="entry name" value="SIGMA70_2"/>
    <property type="match status" value="1"/>
</dbReference>
<dbReference type="Gene3D" id="1.10.601.10">
    <property type="entry name" value="RNA Polymerase Primary Sigma Factor"/>
    <property type="match status" value="1"/>
</dbReference>
<dbReference type="InterPro" id="IPR013325">
    <property type="entry name" value="RNA_pol_sigma_r2"/>
</dbReference>
<dbReference type="PANTHER" id="PTHR30603">
    <property type="entry name" value="RNA POLYMERASE SIGMA FACTOR RPO"/>
    <property type="match status" value="1"/>
</dbReference>
<evidence type="ECO:0000313" key="8">
    <source>
        <dbReference type="Proteomes" id="UP000238823"/>
    </source>
</evidence>
<proteinExistence type="predicted"/>
<keyword evidence="1" id="KW-0805">Transcription regulation</keyword>
<dbReference type="OrthoDB" id="5502236at2"/>
<evidence type="ECO:0000259" key="6">
    <source>
        <dbReference type="PROSITE" id="PS00716"/>
    </source>
</evidence>
<dbReference type="InterPro" id="IPR007627">
    <property type="entry name" value="RNA_pol_sigma70_r2"/>
</dbReference>
<dbReference type="InterPro" id="IPR007630">
    <property type="entry name" value="RNA_pol_sigma70_r4"/>
</dbReference>
<name>A0A2S9YLX1_9BACT</name>
<comment type="caution">
    <text evidence="7">The sequence shown here is derived from an EMBL/GenBank/DDBJ whole genome shotgun (WGS) entry which is preliminary data.</text>
</comment>
<dbReference type="InterPro" id="IPR050239">
    <property type="entry name" value="Sigma-70_RNA_pol_init_factors"/>
</dbReference>
<feature type="region of interest" description="Disordered" evidence="5">
    <location>
        <begin position="1"/>
        <end position="30"/>
    </location>
</feature>
<dbReference type="SUPFAM" id="SSF88946">
    <property type="entry name" value="Sigma2 domain of RNA polymerase sigma factors"/>
    <property type="match status" value="1"/>
</dbReference>
<evidence type="ECO:0000256" key="5">
    <source>
        <dbReference type="SAM" id="MobiDB-lite"/>
    </source>
</evidence>
<dbReference type="AlphaFoldDB" id="A0A2S9YLX1"/>
<reference evidence="7 8" key="1">
    <citation type="submission" date="2018-03" db="EMBL/GenBank/DDBJ databases">
        <title>Draft Genome Sequences of the Obligatory Marine Myxobacteria Enhygromyxa salina SWB007.</title>
        <authorList>
            <person name="Poehlein A."/>
            <person name="Moghaddam J.A."/>
            <person name="Harms H."/>
            <person name="Alanjari M."/>
            <person name="Koenig G.M."/>
            <person name="Daniel R."/>
            <person name="Schaeberle T.F."/>
        </authorList>
    </citation>
    <scope>NUCLEOTIDE SEQUENCE [LARGE SCALE GENOMIC DNA]</scope>
    <source>
        <strain evidence="7 8">SWB007</strain>
    </source>
</reference>
<feature type="domain" description="RNA polymerase sigma-70" evidence="6">
    <location>
        <begin position="388"/>
        <end position="414"/>
    </location>
</feature>
<dbReference type="InterPro" id="IPR007624">
    <property type="entry name" value="RNA_pol_sigma70_r3"/>
</dbReference>
<keyword evidence="3" id="KW-0238">DNA-binding</keyword>
<protein>
    <submittedName>
        <fullName evidence="7">RNA polymerase sigma factor SigA</fullName>
    </submittedName>
</protein>
<dbReference type="NCBIfam" id="TIGR02937">
    <property type="entry name" value="sigma70-ECF"/>
    <property type="match status" value="1"/>
</dbReference>
<evidence type="ECO:0000256" key="4">
    <source>
        <dbReference type="ARBA" id="ARBA00023163"/>
    </source>
</evidence>
<dbReference type="PRINTS" id="PR00046">
    <property type="entry name" value="SIGMA70FCT"/>
</dbReference>
<organism evidence="7 8">
    <name type="scientific">Enhygromyxa salina</name>
    <dbReference type="NCBI Taxonomy" id="215803"/>
    <lineage>
        <taxon>Bacteria</taxon>
        <taxon>Pseudomonadati</taxon>
        <taxon>Myxococcota</taxon>
        <taxon>Polyangia</taxon>
        <taxon>Nannocystales</taxon>
        <taxon>Nannocystaceae</taxon>
        <taxon>Enhygromyxa</taxon>
    </lineage>
</organism>
<dbReference type="PANTHER" id="PTHR30603:SF47">
    <property type="entry name" value="RNA POLYMERASE SIGMA FACTOR SIGD, CHLOROPLASTIC"/>
    <property type="match status" value="1"/>
</dbReference>
<keyword evidence="2" id="KW-0731">Sigma factor</keyword>
<accession>A0A2S9YLX1</accession>
<dbReference type="RefSeq" id="WP_106091168.1">
    <property type="nucleotide sequence ID" value="NZ_PVNL01000084.1"/>
</dbReference>
<dbReference type="GO" id="GO:0016987">
    <property type="term" value="F:sigma factor activity"/>
    <property type="evidence" value="ECO:0007669"/>
    <property type="project" value="UniProtKB-KW"/>
</dbReference>
<evidence type="ECO:0000256" key="1">
    <source>
        <dbReference type="ARBA" id="ARBA00023015"/>
    </source>
</evidence>
<dbReference type="EMBL" id="PVNL01000084">
    <property type="protein sequence ID" value="PRQ06080.1"/>
    <property type="molecule type" value="Genomic_DNA"/>
</dbReference>
<dbReference type="InterPro" id="IPR000943">
    <property type="entry name" value="RNA_pol_sigma70"/>
</dbReference>
<evidence type="ECO:0000256" key="2">
    <source>
        <dbReference type="ARBA" id="ARBA00023082"/>
    </source>
</evidence>
<gene>
    <name evidence="7" type="primary">sigA_2</name>
    <name evidence="7" type="ORF">ENSA7_42200</name>
</gene>
<dbReference type="Proteomes" id="UP000238823">
    <property type="component" value="Unassembled WGS sequence"/>
</dbReference>
<dbReference type="GO" id="GO:0006352">
    <property type="term" value="P:DNA-templated transcription initiation"/>
    <property type="evidence" value="ECO:0007669"/>
    <property type="project" value="InterPro"/>
</dbReference>